<evidence type="ECO:0000256" key="8">
    <source>
        <dbReference type="SAM" id="Phobius"/>
    </source>
</evidence>
<evidence type="ECO:0000313" key="9">
    <source>
        <dbReference type="EMBL" id="CAI0474549.1"/>
    </source>
</evidence>
<proteinExistence type="inferred from homology"/>
<dbReference type="GO" id="GO:0015267">
    <property type="term" value="F:channel activity"/>
    <property type="evidence" value="ECO:0007669"/>
    <property type="project" value="InterPro"/>
</dbReference>
<dbReference type="Gene3D" id="1.20.1080.10">
    <property type="entry name" value="Glycerol uptake facilitator protein"/>
    <property type="match status" value="1"/>
</dbReference>
<dbReference type="EMBL" id="CAMGYJ010000009">
    <property type="protein sequence ID" value="CAI0474549.1"/>
    <property type="molecule type" value="Genomic_DNA"/>
</dbReference>
<comment type="subcellular location">
    <subcellularLocation>
        <location evidence="1">Membrane</location>
        <topology evidence="1">Multi-pass membrane protein</topology>
    </subcellularLocation>
</comment>
<evidence type="ECO:0000256" key="5">
    <source>
        <dbReference type="ARBA" id="ARBA00023136"/>
    </source>
</evidence>
<name>A0AAV0PTQ7_9ROSI</name>
<keyword evidence="4 8" id="KW-1133">Transmembrane helix</keyword>
<evidence type="ECO:0000256" key="3">
    <source>
        <dbReference type="ARBA" id="ARBA00022692"/>
    </source>
</evidence>
<feature type="transmembrane region" description="Helical" evidence="8">
    <location>
        <begin position="103"/>
        <end position="124"/>
    </location>
</feature>
<dbReference type="GO" id="GO:0016020">
    <property type="term" value="C:membrane"/>
    <property type="evidence" value="ECO:0007669"/>
    <property type="project" value="UniProtKB-SubCell"/>
</dbReference>
<evidence type="ECO:0000313" key="10">
    <source>
        <dbReference type="Proteomes" id="UP001154282"/>
    </source>
</evidence>
<organism evidence="9 10">
    <name type="scientific">Linum tenue</name>
    <dbReference type="NCBI Taxonomy" id="586396"/>
    <lineage>
        <taxon>Eukaryota</taxon>
        <taxon>Viridiplantae</taxon>
        <taxon>Streptophyta</taxon>
        <taxon>Embryophyta</taxon>
        <taxon>Tracheophyta</taxon>
        <taxon>Spermatophyta</taxon>
        <taxon>Magnoliopsida</taxon>
        <taxon>eudicotyledons</taxon>
        <taxon>Gunneridae</taxon>
        <taxon>Pentapetalae</taxon>
        <taxon>rosids</taxon>
        <taxon>fabids</taxon>
        <taxon>Malpighiales</taxon>
        <taxon>Linaceae</taxon>
        <taxon>Linum</taxon>
    </lineage>
</organism>
<feature type="region of interest" description="Disordered" evidence="7">
    <location>
        <begin position="295"/>
        <end position="316"/>
    </location>
</feature>
<feature type="transmembrane region" description="Helical" evidence="8">
    <location>
        <begin position="77"/>
        <end position="96"/>
    </location>
</feature>
<dbReference type="Proteomes" id="UP001154282">
    <property type="component" value="Unassembled WGS sequence"/>
</dbReference>
<comment type="caution">
    <text evidence="9">The sequence shown here is derived from an EMBL/GenBank/DDBJ whole genome shotgun (WGS) entry which is preliminary data.</text>
</comment>
<evidence type="ECO:0000256" key="6">
    <source>
        <dbReference type="RuleBase" id="RU000477"/>
    </source>
</evidence>
<sequence>MAHNHDHRRNRNHHHHQIPLSSGGCSPKASITTEPPSSLEEGLKPPTSINVHSLSQVPSSSAGDGVSSSSTIHAHKIIAELVGSYVVVFVGCGFIMESKSSEMGVVSVGAAWGLAFMVMIYALGHVSGGHFNPAVTVALAASCSFPWKQVAGYVAAQVAGSSLAVLSLSFLFDHRSEVDVKVTVTRLQGSVSCSQGLAWEFVTSFFLMLTICGVAVDPRAIQELSGITIGAAVMFNVMIAGNMTGASMNPARSIGPALVNREFHNLWIYVVGPIVGMLAATAIYTVLLTHNHNHNHNNNNNHSEINSTSAGKETSK</sequence>
<reference evidence="9" key="1">
    <citation type="submission" date="2022-08" db="EMBL/GenBank/DDBJ databases">
        <authorList>
            <person name="Gutierrez-Valencia J."/>
        </authorList>
    </citation>
    <scope>NUCLEOTIDE SEQUENCE</scope>
</reference>
<dbReference type="InterPro" id="IPR000425">
    <property type="entry name" value="MIP"/>
</dbReference>
<dbReference type="InterPro" id="IPR034294">
    <property type="entry name" value="Aquaporin_transptr"/>
</dbReference>
<feature type="transmembrane region" description="Helical" evidence="8">
    <location>
        <begin position="197"/>
        <end position="216"/>
    </location>
</feature>
<dbReference type="PANTHER" id="PTHR45724">
    <property type="entry name" value="AQUAPORIN NIP2-1"/>
    <property type="match status" value="1"/>
</dbReference>
<feature type="region of interest" description="Disordered" evidence="7">
    <location>
        <begin position="1"/>
        <end position="45"/>
    </location>
</feature>
<feature type="compositionally biased region" description="Polar residues" evidence="7">
    <location>
        <begin position="303"/>
        <end position="316"/>
    </location>
</feature>
<comment type="similarity">
    <text evidence="6">Belongs to the MIP/aquaporin (TC 1.A.8) family.</text>
</comment>
<dbReference type="AlphaFoldDB" id="A0AAV0PTQ7"/>
<dbReference type="PANTHER" id="PTHR45724:SF21">
    <property type="entry name" value="MAJOR INTRINSIC PROTEIN"/>
    <property type="match status" value="1"/>
</dbReference>
<feature type="transmembrane region" description="Helical" evidence="8">
    <location>
        <begin position="266"/>
        <end position="287"/>
    </location>
</feature>
<keyword evidence="2 6" id="KW-0813">Transport</keyword>
<feature type="transmembrane region" description="Helical" evidence="8">
    <location>
        <begin position="154"/>
        <end position="172"/>
    </location>
</feature>
<dbReference type="PROSITE" id="PS00221">
    <property type="entry name" value="MIP"/>
    <property type="match status" value="1"/>
</dbReference>
<accession>A0AAV0PTQ7</accession>
<feature type="compositionally biased region" description="Polar residues" evidence="7">
    <location>
        <begin position="19"/>
        <end position="36"/>
    </location>
</feature>
<protein>
    <submittedName>
        <fullName evidence="9">Uncharacterized protein</fullName>
    </submittedName>
</protein>
<evidence type="ECO:0000256" key="4">
    <source>
        <dbReference type="ARBA" id="ARBA00022989"/>
    </source>
</evidence>
<evidence type="ECO:0000256" key="1">
    <source>
        <dbReference type="ARBA" id="ARBA00004141"/>
    </source>
</evidence>
<feature type="compositionally biased region" description="Basic residues" evidence="7">
    <location>
        <begin position="1"/>
        <end position="17"/>
    </location>
</feature>
<keyword evidence="3 6" id="KW-0812">Transmembrane</keyword>
<dbReference type="NCBIfam" id="TIGR00861">
    <property type="entry name" value="MIP"/>
    <property type="match status" value="1"/>
</dbReference>
<dbReference type="InterPro" id="IPR022357">
    <property type="entry name" value="MIP_CS"/>
</dbReference>
<keyword evidence="5 8" id="KW-0472">Membrane</keyword>
<dbReference type="InterPro" id="IPR023271">
    <property type="entry name" value="Aquaporin-like"/>
</dbReference>
<evidence type="ECO:0000256" key="2">
    <source>
        <dbReference type="ARBA" id="ARBA00022448"/>
    </source>
</evidence>
<dbReference type="Pfam" id="PF00230">
    <property type="entry name" value="MIP"/>
    <property type="match status" value="1"/>
</dbReference>
<dbReference type="PRINTS" id="PR00783">
    <property type="entry name" value="MINTRINSICP"/>
</dbReference>
<evidence type="ECO:0000256" key="7">
    <source>
        <dbReference type="SAM" id="MobiDB-lite"/>
    </source>
</evidence>
<feature type="transmembrane region" description="Helical" evidence="8">
    <location>
        <begin position="228"/>
        <end position="246"/>
    </location>
</feature>
<dbReference type="SUPFAM" id="SSF81338">
    <property type="entry name" value="Aquaporin-like"/>
    <property type="match status" value="1"/>
</dbReference>
<dbReference type="CDD" id="cd00333">
    <property type="entry name" value="MIP"/>
    <property type="match status" value="1"/>
</dbReference>
<gene>
    <name evidence="9" type="ORF">LITE_LOCUS40093</name>
</gene>
<keyword evidence="10" id="KW-1185">Reference proteome</keyword>